<protein>
    <submittedName>
        <fullName evidence="2">Caspase family protein</fullName>
    </submittedName>
</protein>
<keyword evidence="3" id="KW-1185">Reference proteome</keyword>
<dbReference type="RefSeq" id="WP_311654957.1">
    <property type="nucleotide sequence ID" value="NZ_JAVREX010000002.1"/>
</dbReference>
<feature type="domain" description="Effector-associated" evidence="1">
    <location>
        <begin position="282"/>
        <end position="360"/>
    </location>
</feature>
<organism evidence="2 3">
    <name type="scientific">Streptomyces salyersiae</name>
    <dbReference type="NCBI Taxonomy" id="3075530"/>
    <lineage>
        <taxon>Bacteria</taxon>
        <taxon>Bacillati</taxon>
        <taxon>Actinomycetota</taxon>
        <taxon>Actinomycetes</taxon>
        <taxon>Kitasatosporales</taxon>
        <taxon>Streptomycetaceae</taxon>
        <taxon>Streptomyces</taxon>
    </lineage>
</organism>
<gene>
    <name evidence="2" type="ORF">RM649_03930</name>
</gene>
<accession>A0ABU2RD44</accession>
<dbReference type="Pfam" id="PF19956">
    <property type="entry name" value="EAD2"/>
    <property type="match status" value="1"/>
</dbReference>
<dbReference type="EMBL" id="JAVREX010000002">
    <property type="protein sequence ID" value="MDT0426796.1"/>
    <property type="molecule type" value="Genomic_DNA"/>
</dbReference>
<dbReference type="InterPro" id="IPR045431">
    <property type="entry name" value="EAD2"/>
</dbReference>
<evidence type="ECO:0000313" key="3">
    <source>
        <dbReference type="Proteomes" id="UP001183777"/>
    </source>
</evidence>
<evidence type="ECO:0000259" key="1">
    <source>
        <dbReference type="Pfam" id="PF19956"/>
    </source>
</evidence>
<dbReference type="Gene3D" id="3.40.50.1460">
    <property type="match status" value="1"/>
</dbReference>
<dbReference type="Proteomes" id="UP001183777">
    <property type="component" value="Unassembled WGS sequence"/>
</dbReference>
<comment type="caution">
    <text evidence="2">The sequence shown here is derived from an EMBL/GenBank/DDBJ whole genome shotgun (WGS) entry which is preliminary data.</text>
</comment>
<sequence length="371" mass="40778">MTRPAVRPDRVVALVVGIERYEAGAAWDLPGPCRDALRFRDWLLGLGVPDSAVLLHLAPLPDSAPPVPWRPADHDSLRRALVTDIPALGKDALWVWWGGHGVLDTDEHLRLYTADATVADRRNIDVESARALYRTDVVAGLARQMWMADACRTFDEQHHFPQTLPREHLPMGMRVRAHEQTVMLAAGRGQRAANDPERRLGLFSDIVLEALPADPVPDPVPLLQDVEARMGALRAAGLTDQLPAYVLERPGWTLTGPPAPSAPPAETAPKPAPPGHPMLRLVEALLAYPLMSDRDERQALVNELPASVVSRMPRHTMPRTDLVGILRTLRARPERLWELYDAVTLLDDDPVRAAELKSAVQDFAEGAAPGA</sequence>
<evidence type="ECO:0000313" key="2">
    <source>
        <dbReference type="EMBL" id="MDT0426796.1"/>
    </source>
</evidence>
<reference evidence="3" key="1">
    <citation type="submission" date="2023-07" db="EMBL/GenBank/DDBJ databases">
        <title>30 novel species of actinomycetes from the DSMZ collection.</title>
        <authorList>
            <person name="Nouioui I."/>
        </authorList>
    </citation>
    <scope>NUCLEOTIDE SEQUENCE [LARGE SCALE GENOMIC DNA]</scope>
    <source>
        <strain evidence="3">DSM 41770</strain>
    </source>
</reference>
<proteinExistence type="predicted"/>
<name>A0ABU2RD44_9ACTN</name>